<reference evidence="1 2" key="1">
    <citation type="submission" date="2018-06" db="EMBL/GenBank/DDBJ databases">
        <title>The draft genome sequence of Crocinitomix sp. SM1701.</title>
        <authorList>
            <person name="Zhang X."/>
        </authorList>
    </citation>
    <scope>NUCLEOTIDE SEQUENCE [LARGE SCALE GENOMIC DNA]</scope>
    <source>
        <strain evidence="1 2">SM1701</strain>
    </source>
</reference>
<sequence>MIKILRPYLLLFLCIQNGYAQEIKLGIHVGTNAFQKVDFKAPYYKPEGSNYTYTPEKAGSNSLINHFNVANNLKLGANIRFSRKKLGLNFEPEILLEIIQLKFNAPYLSERLMNKKSLRLPFFGTYYLFKNINTPYLILGGIWSFETVYDFQRPSNNYYTGTQEGVYEDKVNFGDNHFEGVFYDTEQKFRYQYMIGIGQQVKKINMSARYVNYVPNFENLIENNVFRGTIWQIEFNLSYYFLSNKDVTKKNYLYEE</sequence>
<dbReference type="RefSeq" id="WP_111064119.1">
    <property type="nucleotide sequence ID" value="NZ_JBHUCU010000037.1"/>
</dbReference>
<dbReference type="EMBL" id="QKSB01000010">
    <property type="protein sequence ID" value="PZE16233.1"/>
    <property type="molecule type" value="Genomic_DNA"/>
</dbReference>
<evidence type="ECO:0000313" key="2">
    <source>
        <dbReference type="Proteomes" id="UP000249248"/>
    </source>
</evidence>
<protein>
    <recommendedName>
        <fullName evidence="3">Outer membrane protein beta-barrel domain-containing protein</fullName>
    </recommendedName>
</protein>
<comment type="caution">
    <text evidence="1">The sequence shown here is derived from an EMBL/GenBank/DDBJ whole genome shotgun (WGS) entry which is preliminary data.</text>
</comment>
<keyword evidence="2" id="KW-1185">Reference proteome</keyword>
<dbReference type="Proteomes" id="UP000249248">
    <property type="component" value="Unassembled WGS sequence"/>
</dbReference>
<evidence type="ECO:0008006" key="3">
    <source>
        <dbReference type="Google" id="ProtNLM"/>
    </source>
</evidence>
<dbReference type="AlphaFoldDB" id="A0A2W1NB00"/>
<accession>A0A2W1NB00</accession>
<organism evidence="1 2">
    <name type="scientific">Putridiphycobacter roseus</name>
    <dbReference type="NCBI Taxonomy" id="2219161"/>
    <lineage>
        <taxon>Bacteria</taxon>
        <taxon>Pseudomonadati</taxon>
        <taxon>Bacteroidota</taxon>
        <taxon>Flavobacteriia</taxon>
        <taxon>Flavobacteriales</taxon>
        <taxon>Crocinitomicaceae</taxon>
        <taxon>Putridiphycobacter</taxon>
    </lineage>
</organism>
<proteinExistence type="predicted"/>
<evidence type="ECO:0000313" key="1">
    <source>
        <dbReference type="EMBL" id="PZE16233.1"/>
    </source>
</evidence>
<gene>
    <name evidence="1" type="ORF">DNU06_13980</name>
</gene>
<name>A0A2W1NB00_9FLAO</name>